<organism evidence="1 2">
    <name type="scientific">Paraburkholderia fungorum</name>
    <dbReference type="NCBI Taxonomy" id="134537"/>
    <lineage>
        <taxon>Bacteria</taxon>
        <taxon>Pseudomonadati</taxon>
        <taxon>Pseudomonadota</taxon>
        <taxon>Betaproteobacteria</taxon>
        <taxon>Burkholderiales</taxon>
        <taxon>Burkholderiaceae</taxon>
        <taxon>Paraburkholderia</taxon>
    </lineage>
</organism>
<name>A0A1H1JY56_9BURK</name>
<evidence type="ECO:0000313" key="1">
    <source>
        <dbReference type="EMBL" id="SDR54585.1"/>
    </source>
</evidence>
<dbReference type="AlphaFoldDB" id="A0A1H1JY56"/>
<dbReference type="RefSeq" id="WP_074774188.1">
    <property type="nucleotide sequence ID" value="NZ_FNKP01000004.1"/>
</dbReference>
<keyword evidence="2" id="KW-1185">Reference proteome</keyword>
<reference evidence="2" key="1">
    <citation type="submission" date="2016-10" db="EMBL/GenBank/DDBJ databases">
        <authorList>
            <person name="Varghese N."/>
            <person name="Submissions S."/>
        </authorList>
    </citation>
    <scope>NUCLEOTIDE SEQUENCE [LARGE SCALE GENOMIC DNA]</scope>
    <source>
        <strain evidence="2">GAS106B</strain>
    </source>
</reference>
<dbReference type="OrthoDB" id="9101115at2"/>
<evidence type="ECO:0000313" key="2">
    <source>
        <dbReference type="Proteomes" id="UP000183487"/>
    </source>
</evidence>
<dbReference type="EMBL" id="FNKP01000004">
    <property type="protein sequence ID" value="SDR54585.1"/>
    <property type="molecule type" value="Genomic_DNA"/>
</dbReference>
<dbReference type="Proteomes" id="UP000183487">
    <property type="component" value="Unassembled WGS sequence"/>
</dbReference>
<protein>
    <submittedName>
        <fullName evidence="1">Uncharacterized protein</fullName>
    </submittedName>
</protein>
<sequence length="130" mass="14192">MLKVPKVFYADRRSAGVAADAAITDQATRMLRRVARDLRLRNGEHEIVAEPARRGRGCRVTLRTPAVMLEVADSPCRQSVVVSFRTRRGRADLSGGADNAVQLDQLSTRDGYESLLGGLRLAAGLDAQCR</sequence>
<proteinExistence type="predicted"/>
<accession>A0A1H1JY56</accession>
<gene>
    <name evidence="1" type="ORF">SAMN05443245_7461</name>
</gene>